<keyword evidence="2" id="KW-1185">Reference proteome</keyword>
<dbReference type="EMBL" id="KZ502920">
    <property type="protein sequence ID" value="PKU70703.1"/>
    <property type="molecule type" value="Genomic_DNA"/>
</dbReference>
<name>A0A2I0W4W6_9ASPA</name>
<reference evidence="1 2" key="2">
    <citation type="journal article" date="2017" name="Nature">
        <title>The Apostasia genome and the evolution of orchids.</title>
        <authorList>
            <person name="Zhang G.Q."/>
            <person name="Liu K.W."/>
            <person name="Li Z."/>
            <person name="Lohaus R."/>
            <person name="Hsiao Y.Y."/>
            <person name="Niu S.C."/>
            <person name="Wang J.Y."/>
            <person name="Lin Y.C."/>
            <person name="Xu Q."/>
            <person name="Chen L.J."/>
            <person name="Yoshida K."/>
            <person name="Fujiwara S."/>
            <person name="Wang Z.W."/>
            <person name="Zhang Y.Q."/>
            <person name="Mitsuda N."/>
            <person name="Wang M."/>
            <person name="Liu G.H."/>
            <person name="Pecoraro L."/>
            <person name="Huang H.X."/>
            <person name="Xiao X.J."/>
            <person name="Lin M."/>
            <person name="Wu X.Y."/>
            <person name="Wu W.L."/>
            <person name="Chen Y.Y."/>
            <person name="Chang S.B."/>
            <person name="Sakamoto S."/>
            <person name="Ohme-Takagi M."/>
            <person name="Yagi M."/>
            <person name="Zeng S.J."/>
            <person name="Shen C.Y."/>
            <person name="Yeh C.M."/>
            <person name="Luo Y.B."/>
            <person name="Tsai W.C."/>
            <person name="Van de Peer Y."/>
            <person name="Liu Z.J."/>
        </authorList>
    </citation>
    <scope>NUCLEOTIDE SEQUENCE [LARGE SCALE GENOMIC DNA]</scope>
    <source>
        <tissue evidence="1">The whole plant</tissue>
    </source>
</reference>
<protein>
    <submittedName>
        <fullName evidence="1">Uncharacterized protein</fullName>
    </submittedName>
</protein>
<gene>
    <name evidence="1" type="ORF">MA16_Dca016901</name>
</gene>
<evidence type="ECO:0000313" key="1">
    <source>
        <dbReference type="EMBL" id="PKU70703.1"/>
    </source>
</evidence>
<accession>A0A2I0W4W6</accession>
<reference evidence="1 2" key="1">
    <citation type="journal article" date="2016" name="Sci. Rep.">
        <title>The Dendrobium catenatum Lindl. genome sequence provides insights into polysaccharide synthase, floral development and adaptive evolution.</title>
        <authorList>
            <person name="Zhang G.Q."/>
            <person name="Xu Q."/>
            <person name="Bian C."/>
            <person name="Tsai W.C."/>
            <person name="Yeh C.M."/>
            <person name="Liu K.W."/>
            <person name="Yoshida K."/>
            <person name="Zhang L.S."/>
            <person name="Chang S.B."/>
            <person name="Chen F."/>
            <person name="Shi Y."/>
            <person name="Su Y.Y."/>
            <person name="Zhang Y.Q."/>
            <person name="Chen L.J."/>
            <person name="Yin Y."/>
            <person name="Lin M."/>
            <person name="Huang H."/>
            <person name="Deng H."/>
            <person name="Wang Z.W."/>
            <person name="Zhu S.L."/>
            <person name="Zhao X."/>
            <person name="Deng C."/>
            <person name="Niu S.C."/>
            <person name="Huang J."/>
            <person name="Wang M."/>
            <person name="Liu G.H."/>
            <person name="Yang H.J."/>
            <person name="Xiao X.J."/>
            <person name="Hsiao Y.Y."/>
            <person name="Wu W.L."/>
            <person name="Chen Y.Y."/>
            <person name="Mitsuda N."/>
            <person name="Ohme-Takagi M."/>
            <person name="Luo Y.B."/>
            <person name="Van de Peer Y."/>
            <person name="Liu Z.J."/>
        </authorList>
    </citation>
    <scope>NUCLEOTIDE SEQUENCE [LARGE SCALE GENOMIC DNA]</scope>
    <source>
        <tissue evidence="1">The whole plant</tissue>
    </source>
</reference>
<evidence type="ECO:0000313" key="2">
    <source>
        <dbReference type="Proteomes" id="UP000233837"/>
    </source>
</evidence>
<dbReference type="AlphaFoldDB" id="A0A2I0W4W6"/>
<sequence length="92" mass="9667">MGLPTLSCSACIRDANLQAPHPCTHAQPPELTTLSALVPPPLKPIHAFLLPLTHGRVSSARSHIHALSRRAIRAAAPPCALLLSTSATYFSG</sequence>
<proteinExistence type="predicted"/>
<organism evidence="1 2">
    <name type="scientific">Dendrobium catenatum</name>
    <dbReference type="NCBI Taxonomy" id="906689"/>
    <lineage>
        <taxon>Eukaryota</taxon>
        <taxon>Viridiplantae</taxon>
        <taxon>Streptophyta</taxon>
        <taxon>Embryophyta</taxon>
        <taxon>Tracheophyta</taxon>
        <taxon>Spermatophyta</taxon>
        <taxon>Magnoliopsida</taxon>
        <taxon>Liliopsida</taxon>
        <taxon>Asparagales</taxon>
        <taxon>Orchidaceae</taxon>
        <taxon>Epidendroideae</taxon>
        <taxon>Malaxideae</taxon>
        <taxon>Dendrobiinae</taxon>
        <taxon>Dendrobium</taxon>
    </lineage>
</organism>
<dbReference type="Proteomes" id="UP000233837">
    <property type="component" value="Unassembled WGS sequence"/>
</dbReference>